<dbReference type="InterPro" id="IPR000223">
    <property type="entry name" value="Pept_S26A_signal_pept_1"/>
</dbReference>
<dbReference type="PRINTS" id="PR00727">
    <property type="entry name" value="LEADERPTASE"/>
</dbReference>
<dbReference type="FunFam" id="2.10.109.10:FF:000014">
    <property type="entry name" value="Inner membrane protease subunit 1"/>
    <property type="match status" value="1"/>
</dbReference>
<name>A0AAD2ABQ2_9LAMI</name>
<keyword evidence="3" id="KW-0378">Hydrolase</keyword>
<keyword evidence="2" id="KW-0999">Mitochondrion inner membrane</keyword>
<dbReference type="GO" id="GO:0042720">
    <property type="term" value="C:mitochondrial inner membrane peptidase complex"/>
    <property type="evidence" value="ECO:0007669"/>
    <property type="project" value="TreeGrafter"/>
</dbReference>
<evidence type="ECO:0000256" key="6">
    <source>
        <dbReference type="ARBA" id="ARBA00038445"/>
    </source>
</evidence>
<evidence type="ECO:0000313" key="12">
    <source>
        <dbReference type="Proteomes" id="UP000834106"/>
    </source>
</evidence>
<dbReference type="CDD" id="cd06530">
    <property type="entry name" value="S26_SPase_I"/>
    <property type="match status" value="1"/>
</dbReference>
<dbReference type="GO" id="GO:0006627">
    <property type="term" value="P:protein processing involved in protein targeting to mitochondrion"/>
    <property type="evidence" value="ECO:0007669"/>
    <property type="project" value="TreeGrafter"/>
</dbReference>
<evidence type="ECO:0000256" key="4">
    <source>
        <dbReference type="ARBA" id="ARBA00023128"/>
    </source>
</evidence>
<protein>
    <recommendedName>
        <fullName evidence="10">Peptidase S26 domain-containing protein</fullName>
    </recommendedName>
</protein>
<evidence type="ECO:0000256" key="2">
    <source>
        <dbReference type="ARBA" id="ARBA00022792"/>
    </source>
</evidence>
<gene>
    <name evidence="11" type="ORF">FPE_LOCUS29567</name>
</gene>
<evidence type="ECO:0000256" key="5">
    <source>
        <dbReference type="ARBA" id="ARBA00023136"/>
    </source>
</evidence>
<dbReference type="InterPro" id="IPR019533">
    <property type="entry name" value="Peptidase_S26"/>
</dbReference>
<evidence type="ECO:0000256" key="7">
    <source>
        <dbReference type="ARBA" id="ARBA00054895"/>
    </source>
</evidence>
<feature type="active site" evidence="9">
    <location>
        <position position="89"/>
    </location>
</feature>
<reference evidence="11" key="1">
    <citation type="submission" date="2023-05" db="EMBL/GenBank/DDBJ databases">
        <authorList>
            <person name="Huff M."/>
        </authorList>
    </citation>
    <scope>NUCLEOTIDE SEQUENCE</scope>
</reference>
<comment type="function">
    <text evidence="7">Catalyzes the removal of transit peptides required for the targeting of proteins from the mitochondrial matrix, across the inner membrane, into the inter-membrane space.</text>
</comment>
<dbReference type="InterPro" id="IPR052064">
    <property type="entry name" value="Mito_IMP1_subunit"/>
</dbReference>
<sequence length="167" mass="18915">MQTLRQLTPFVKDALQQTLRVTKFFCFLHVTNTYICTFAWGMGPSMLPTINLYGNLLLAERISTRLGKVGPGDVVLVRSPENPRQFMTKRVKGGEGDSVTYLVNPKNSDEEKTVTVPQGHVWIEGDNKYNTKDSRKFGPVPYALLQGRVFCVLWPPEDFKSIGKDFQ</sequence>
<dbReference type="GO" id="GO:0006465">
    <property type="term" value="P:signal peptide processing"/>
    <property type="evidence" value="ECO:0007669"/>
    <property type="project" value="InterPro"/>
</dbReference>
<evidence type="ECO:0000256" key="3">
    <source>
        <dbReference type="ARBA" id="ARBA00022801"/>
    </source>
</evidence>
<keyword evidence="5" id="KW-0472">Membrane</keyword>
<dbReference type="GO" id="GO:0004252">
    <property type="term" value="F:serine-type endopeptidase activity"/>
    <property type="evidence" value="ECO:0007669"/>
    <property type="project" value="InterPro"/>
</dbReference>
<dbReference type="EMBL" id="OU503053">
    <property type="protein sequence ID" value="CAI9782137.1"/>
    <property type="molecule type" value="Genomic_DNA"/>
</dbReference>
<evidence type="ECO:0000256" key="9">
    <source>
        <dbReference type="PIRSR" id="PIRSR600223-1"/>
    </source>
</evidence>
<organism evidence="11 12">
    <name type="scientific">Fraxinus pennsylvanica</name>
    <dbReference type="NCBI Taxonomy" id="56036"/>
    <lineage>
        <taxon>Eukaryota</taxon>
        <taxon>Viridiplantae</taxon>
        <taxon>Streptophyta</taxon>
        <taxon>Embryophyta</taxon>
        <taxon>Tracheophyta</taxon>
        <taxon>Spermatophyta</taxon>
        <taxon>Magnoliopsida</taxon>
        <taxon>eudicotyledons</taxon>
        <taxon>Gunneridae</taxon>
        <taxon>Pentapetalae</taxon>
        <taxon>asterids</taxon>
        <taxon>lamiids</taxon>
        <taxon>Lamiales</taxon>
        <taxon>Oleaceae</taxon>
        <taxon>Oleeae</taxon>
        <taxon>Fraxinus</taxon>
    </lineage>
</organism>
<evidence type="ECO:0000256" key="8">
    <source>
        <dbReference type="ARBA" id="ARBA00064368"/>
    </source>
</evidence>
<dbReference type="InterPro" id="IPR036286">
    <property type="entry name" value="LexA/Signal_pep-like_sf"/>
</dbReference>
<evidence type="ECO:0000313" key="11">
    <source>
        <dbReference type="EMBL" id="CAI9782137.1"/>
    </source>
</evidence>
<dbReference type="PANTHER" id="PTHR12383">
    <property type="entry name" value="PROTEASE FAMILY S26 MITOCHONDRIAL INNER MEMBRANE PROTEASE-RELATED"/>
    <property type="match status" value="1"/>
</dbReference>
<keyword evidence="4" id="KW-0496">Mitochondrion</keyword>
<evidence type="ECO:0000259" key="10">
    <source>
        <dbReference type="Pfam" id="PF10502"/>
    </source>
</evidence>
<comment type="subcellular location">
    <subcellularLocation>
        <location evidence="1">Mitochondrion inner membrane</location>
    </subcellularLocation>
</comment>
<proteinExistence type="inferred from homology"/>
<feature type="active site" evidence="9">
    <location>
        <position position="45"/>
    </location>
</feature>
<dbReference type="PANTHER" id="PTHR12383:SF30">
    <property type="entry name" value="MITOCHONDRIAL INNER MEMBRANE PROTEASE SUBUNIT 1-LIKE"/>
    <property type="match status" value="1"/>
</dbReference>
<dbReference type="Proteomes" id="UP000834106">
    <property type="component" value="Chromosome 18"/>
</dbReference>
<feature type="domain" description="Peptidase S26" evidence="10">
    <location>
        <begin position="111"/>
        <end position="154"/>
    </location>
</feature>
<keyword evidence="12" id="KW-1185">Reference proteome</keyword>
<dbReference type="AlphaFoldDB" id="A0AAD2ABQ2"/>
<comment type="similarity">
    <text evidence="6">Belongs to the peptidase S26 family. IMP1 subfamily.</text>
</comment>
<accession>A0AAD2ABQ2</accession>
<dbReference type="Pfam" id="PF10502">
    <property type="entry name" value="Peptidase_S26"/>
    <property type="match status" value="2"/>
</dbReference>
<dbReference type="SUPFAM" id="SSF51306">
    <property type="entry name" value="LexA/Signal peptidase"/>
    <property type="match status" value="1"/>
</dbReference>
<dbReference type="Gene3D" id="2.10.109.10">
    <property type="entry name" value="Umud Fragment, subunit A"/>
    <property type="match status" value="1"/>
</dbReference>
<evidence type="ECO:0000256" key="1">
    <source>
        <dbReference type="ARBA" id="ARBA00004273"/>
    </source>
</evidence>
<feature type="domain" description="Peptidase S26" evidence="10">
    <location>
        <begin position="26"/>
        <end position="101"/>
    </location>
</feature>
<comment type="subunit">
    <text evidence="8">Heterodimer of 2 subunits, IMP1A/B and IMP12.</text>
</comment>